<evidence type="ECO:0000256" key="1">
    <source>
        <dbReference type="ARBA" id="ARBA00005614"/>
    </source>
</evidence>
<dbReference type="InterPro" id="IPR020456">
    <property type="entry name" value="Acylphosphatase"/>
</dbReference>
<dbReference type="InterPro" id="IPR036046">
    <property type="entry name" value="Acylphosphatase-like_dom_sf"/>
</dbReference>
<protein>
    <recommendedName>
        <fullName evidence="2 4">acylphosphatase</fullName>
        <ecNumber evidence="2 4">3.6.1.7</ecNumber>
    </recommendedName>
</protein>
<accession>A0A5B9R1L8</accession>
<keyword evidence="8" id="KW-1185">Reference proteome</keyword>
<feature type="domain" description="Acylphosphatase-like" evidence="6">
    <location>
        <begin position="8"/>
        <end position="94"/>
    </location>
</feature>
<name>A0A5B9R1L8_9BACT</name>
<evidence type="ECO:0000256" key="2">
    <source>
        <dbReference type="ARBA" id="ARBA00012150"/>
    </source>
</evidence>
<dbReference type="SUPFAM" id="SSF54975">
    <property type="entry name" value="Acylphosphatase/BLUF domain-like"/>
    <property type="match status" value="1"/>
</dbReference>
<comment type="similarity">
    <text evidence="1 5">Belongs to the acylphosphatase family.</text>
</comment>
<dbReference type="PANTHER" id="PTHR47268">
    <property type="entry name" value="ACYLPHOSPHATASE"/>
    <property type="match status" value="1"/>
</dbReference>
<dbReference type="EC" id="3.6.1.7" evidence="2 4"/>
<evidence type="ECO:0000313" key="8">
    <source>
        <dbReference type="Proteomes" id="UP000325286"/>
    </source>
</evidence>
<dbReference type="OrthoDB" id="9808093at2"/>
<dbReference type="GO" id="GO:0003998">
    <property type="term" value="F:acylphosphatase activity"/>
    <property type="evidence" value="ECO:0007669"/>
    <property type="project" value="UniProtKB-EC"/>
</dbReference>
<dbReference type="Proteomes" id="UP000325286">
    <property type="component" value="Chromosome"/>
</dbReference>
<gene>
    <name evidence="7" type="primary">acyP</name>
    <name evidence="7" type="ORF">UC8_21050</name>
</gene>
<dbReference type="KEGG" id="rul:UC8_21050"/>
<dbReference type="InterPro" id="IPR001792">
    <property type="entry name" value="Acylphosphatase-like_dom"/>
</dbReference>
<feature type="active site" evidence="4">
    <location>
        <position position="23"/>
    </location>
</feature>
<feature type="active site" evidence="4">
    <location>
        <position position="41"/>
    </location>
</feature>
<organism evidence="7 8">
    <name type="scientific">Roseimaritima ulvae</name>
    <dbReference type="NCBI Taxonomy" id="980254"/>
    <lineage>
        <taxon>Bacteria</taxon>
        <taxon>Pseudomonadati</taxon>
        <taxon>Planctomycetota</taxon>
        <taxon>Planctomycetia</taxon>
        <taxon>Pirellulales</taxon>
        <taxon>Pirellulaceae</taxon>
        <taxon>Roseimaritima</taxon>
    </lineage>
</organism>
<proteinExistence type="inferred from homology"/>
<evidence type="ECO:0000259" key="6">
    <source>
        <dbReference type="PROSITE" id="PS51160"/>
    </source>
</evidence>
<dbReference type="PROSITE" id="PS51160">
    <property type="entry name" value="ACYLPHOSPHATASE_3"/>
    <property type="match status" value="1"/>
</dbReference>
<reference evidence="7 8" key="1">
    <citation type="submission" date="2019-08" db="EMBL/GenBank/DDBJ databases">
        <title>Deep-cultivation of Planctomycetes and their phenomic and genomic characterization uncovers novel biology.</title>
        <authorList>
            <person name="Wiegand S."/>
            <person name="Jogler M."/>
            <person name="Boedeker C."/>
            <person name="Pinto D."/>
            <person name="Vollmers J."/>
            <person name="Rivas-Marin E."/>
            <person name="Kohn T."/>
            <person name="Peeters S.H."/>
            <person name="Heuer A."/>
            <person name="Rast P."/>
            <person name="Oberbeckmann S."/>
            <person name="Bunk B."/>
            <person name="Jeske O."/>
            <person name="Meyerdierks A."/>
            <person name="Storesund J.E."/>
            <person name="Kallscheuer N."/>
            <person name="Luecker S."/>
            <person name="Lage O.M."/>
            <person name="Pohl T."/>
            <person name="Merkel B.J."/>
            <person name="Hornburger P."/>
            <person name="Mueller R.-W."/>
            <person name="Bruemmer F."/>
            <person name="Labrenz M."/>
            <person name="Spormann A.M."/>
            <person name="Op den Camp H."/>
            <person name="Overmann J."/>
            <person name="Amann R."/>
            <person name="Jetten M.S.M."/>
            <person name="Mascher T."/>
            <person name="Medema M.H."/>
            <person name="Devos D.P."/>
            <person name="Kaster A.-K."/>
            <person name="Ovreas L."/>
            <person name="Rohde M."/>
            <person name="Galperin M.Y."/>
            <person name="Jogler C."/>
        </authorList>
    </citation>
    <scope>NUCLEOTIDE SEQUENCE [LARGE SCALE GENOMIC DNA]</scope>
    <source>
        <strain evidence="7 8">UC8</strain>
    </source>
</reference>
<dbReference type="AlphaFoldDB" id="A0A5B9R1L8"/>
<dbReference type="PANTHER" id="PTHR47268:SF4">
    <property type="entry name" value="ACYLPHOSPHATASE"/>
    <property type="match status" value="1"/>
</dbReference>
<evidence type="ECO:0000256" key="3">
    <source>
        <dbReference type="ARBA" id="ARBA00047645"/>
    </source>
</evidence>
<evidence type="ECO:0000256" key="4">
    <source>
        <dbReference type="PROSITE-ProRule" id="PRU00520"/>
    </source>
</evidence>
<dbReference type="EMBL" id="CP042914">
    <property type="protein sequence ID" value="QEG40101.1"/>
    <property type="molecule type" value="Genomic_DNA"/>
</dbReference>
<dbReference type="Gene3D" id="3.30.70.100">
    <property type="match status" value="1"/>
</dbReference>
<keyword evidence="4 7" id="KW-0378">Hydrolase</keyword>
<comment type="catalytic activity">
    <reaction evidence="3 4">
        <text>an acyl phosphate + H2O = a carboxylate + phosphate + H(+)</text>
        <dbReference type="Rhea" id="RHEA:14965"/>
        <dbReference type="ChEBI" id="CHEBI:15377"/>
        <dbReference type="ChEBI" id="CHEBI:15378"/>
        <dbReference type="ChEBI" id="CHEBI:29067"/>
        <dbReference type="ChEBI" id="CHEBI:43474"/>
        <dbReference type="ChEBI" id="CHEBI:59918"/>
        <dbReference type="EC" id="3.6.1.7"/>
    </reaction>
</comment>
<evidence type="ECO:0000313" key="7">
    <source>
        <dbReference type="EMBL" id="QEG40101.1"/>
    </source>
</evidence>
<sequence>MNMSEKIRVKAIYNGTVQGVGFRATTAMLAENAGVTGTVRNLPDGSVELVAEGWPGDVDAYLDRIAEQLRHRIDTVDLRRGPATDEFDRFRIAY</sequence>
<dbReference type="Pfam" id="PF00708">
    <property type="entry name" value="Acylphosphatase"/>
    <property type="match status" value="1"/>
</dbReference>
<evidence type="ECO:0000256" key="5">
    <source>
        <dbReference type="RuleBase" id="RU004168"/>
    </source>
</evidence>